<evidence type="ECO:0000313" key="3">
    <source>
        <dbReference type="Proteomes" id="UP000297741"/>
    </source>
</evidence>
<dbReference type="Pfam" id="PF13561">
    <property type="entry name" value="adh_short_C2"/>
    <property type="match status" value="1"/>
</dbReference>
<comment type="caution">
    <text evidence="2">The sequence shown here is derived from an EMBL/GenBank/DDBJ whole genome shotgun (WGS) entry which is preliminary data.</text>
</comment>
<dbReference type="PRINTS" id="PR00081">
    <property type="entry name" value="GDHRDH"/>
</dbReference>
<keyword evidence="3" id="KW-1185">Reference proteome</keyword>
<organism evidence="2 3">
    <name type="scientific">Pseudotabrizicola sediminis</name>
    <dbReference type="NCBI Taxonomy" id="2486418"/>
    <lineage>
        <taxon>Bacteria</taxon>
        <taxon>Pseudomonadati</taxon>
        <taxon>Pseudomonadota</taxon>
        <taxon>Alphaproteobacteria</taxon>
        <taxon>Rhodobacterales</taxon>
        <taxon>Paracoccaceae</taxon>
        <taxon>Pseudotabrizicola</taxon>
    </lineage>
</organism>
<dbReference type="EMBL" id="RPEM01000006">
    <property type="protein sequence ID" value="TGD43364.1"/>
    <property type="molecule type" value="Genomic_DNA"/>
</dbReference>
<sequence>MSHRQPESDRGRQGRSCKARCQHHRHPARTHQNLIAHGINVNALAPGVVDGDHWDGVDAFFAKHEGKPPGQKTREVAGAVPKGRMGTATDLTGTAIFLATPEAKCIVARCFGADGGKRDGLT</sequence>
<dbReference type="SUPFAM" id="SSF51735">
    <property type="entry name" value="NAD(P)-binding Rossmann-fold domains"/>
    <property type="match status" value="1"/>
</dbReference>
<dbReference type="Gene3D" id="3.40.50.720">
    <property type="entry name" value="NAD(P)-binding Rossmann-like Domain"/>
    <property type="match status" value="1"/>
</dbReference>
<feature type="compositionally biased region" description="Basic and acidic residues" evidence="1">
    <location>
        <begin position="1"/>
        <end position="12"/>
    </location>
</feature>
<accession>A0ABY2KMP4</accession>
<name>A0ABY2KMP4_9RHOB</name>
<proteinExistence type="predicted"/>
<gene>
    <name evidence="2" type="ORF">EEB11_10160</name>
</gene>
<dbReference type="InterPro" id="IPR036291">
    <property type="entry name" value="NAD(P)-bd_dom_sf"/>
</dbReference>
<feature type="region of interest" description="Disordered" evidence="1">
    <location>
        <begin position="1"/>
        <end position="28"/>
    </location>
</feature>
<evidence type="ECO:0000313" key="2">
    <source>
        <dbReference type="EMBL" id="TGD43364.1"/>
    </source>
</evidence>
<feature type="compositionally biased region" description="Basic residues" evidence="1">
    <location>
        <begin position="13"/>
        <end position="28"/>
    </location>
</feature>
<evidence type="ECO:0000256" key="1">
    <source>
        <dbReference type="SAM" id="MobiDB-lite"/>
    </source>
</evidence>
<reference evidence="2 3" key="1">
    <citation type="submission" date="2018-11" db="EMBL/GenBank/DDBJ databases">
        <title>Tabrizicola sp. isolated from sediment of alpine lake.</title>
        <authorList>
            <person name="Liu Z."/>
        </authorList>
    </citation>
    <scope>NUCLEOTIDE SEQUENCE [LARGE SCALE GENOMIC DNA]</scope>
    <source>
        <strain evidence="2 3">DRYC-M-16</strain>
    </source>
</reference>
<protein>
    <submittedName>
        <fullName evidence="2">SDR family oxidoreductase</fullName>
    </submittedName>
</protein>
<dbReference type="Proteomes" id="UP000297741">
    <property type="component" value="Unassembled WGS sequence"/>
</dbReference>
<dbReference type="InterPro" id="IPR002347">
    <property type="entry name" value="SDR_fam"/>
</dbReference>